<reference evidence="1" key="1">
    <citation type="submission" date="2022-02" db="EMBL/GenBank/DDBJ databases">
        <title>Plant Genome Project.</title>
        <authorList>
            <person name="Zhang R.-G."/>
        </authorList>
    </citation>
    <scope>NUCLEOTIDE SEQUENCE</scope>
    <source>
        <strain evidence="1">AT1</strain>
    </source>
</reference>
<evidence type="ECO:0000313" key="2">
    <source>
        <dbReference type="Proteomes" id="UP001062846"/>
    </source>
</evidence>
<keyword evidence="2" id="KW-1185">Reference proteome</keyword>
<proteinExistence type="predicted"/>
<dbReference type="EMBL" id="CM046396">
    <property type="protein sequence ID" value="KAI8537558.1"/>
    <property type="molecule type" value="Genomic_DNA"/>
</dbReference>
<name>A0ACC0M968_RHOML</name>
<evidence type="ECO:0000313" key="1">
    <source>
        <dbReference type="EMBL" id="KAI8537558.1"/>
    </source>
</evidence>
<comment type="caution">
    <text evidence="1">The sequence shown here is derived from an EMBL/GenBank/DDBJ whole genome shotgun (WGS) entry which is preliminary data.</text>
</comment>
<organism evidence="1 2">
    <name type="scientific">Rhododendron molle</name>
    <name type="common">Chinese azalea</name>
    <name type="synonym">Azalea mollis</name>
    <dbReference type="NCBI Taxonomy" id="49168"/>
    <lineage>
        <taxon>Eukaryota</taxon>
        <taxon>Viridiplantae</taxon>
        <taxon>Streptophyta</taxon>
        <taxon>Embryophyta</taxon>
        <taxon>Tracheophyta</taxon>
        <taxon>Spermatophyta</taxon>
        <taxon>Magnoliopsida</taxon>
        <taxon>eudicotyledons</taxon>
        <taxon>Gunneridae</taxon>
        <taxon>Pentapetalae</taxon>
        <taxon>asterids</taxon>
        <taxon>Ericales</taxon>
        <taxon>Ericaceae</taxon>
        <taxon>Ericoideae</taxon>
        <taxon>Rhodoreae</taxon>
        <taxon>Rhododendron</taxon>
    </lineage>
</organism>
<sequence length="97" mass="11141">MSGPDEGEENRREAPPIPFPLLWNGGKKEKKTDKTSIEKAMELGVEIQEEEPNSASNSEEVQKVQGMDEDICDVTHLFETMDLEVFLLERDDERWAF</sequence>
<dbReference type="Proteomes" id="UP001062846">
    <property type="component" value="Chromosome 9"/>
</dbReference>
<protein>
    <submittedName>
        <fullName evidence="1">Uncharacterized protein</fullName>
    </submittedName>
</protein>
<accession>A0ACC0M968</accession>
<gene>
    <name evidence="1" type="ORF">RHMOL_Rhmol09G0033300</name>
</gene>